<accession>A0A1B1K0U8</accession>
<dbReference type="PROSITE" id="PS50932">
    <property type="entry name" value="HTH_LACI_2"/>
    <property type="match status" value="1"/>
</dbReference>
<evidence type="ECO:0000259" key="5">
    <source>
        <dbReference type="PROSITE" id="PS50932"/>
    </source>
</evidence>
<sequence length="366" mass="39241">MCLVLGERKGLHMRSDDDARSSGPAPMPRQAVTMQDIADRVGVSKALVSMVFRRVPGPSAETRKRVLDVADELGYRPNRTAALMSLRRTHLVGVTADIRNSFHAEMVEYIVAAADDYGYEVVLGALTPTHAEPKVVETLLDFRCEALILLGTELDADVLDTLGERVPVVVVGRRVGDGAVDVVRTADGKGIGTVVDHLVELGHRRITHLSGGTGTIAADRRSGYTRAMRRHGLDIDVVEGDFTDSAGTVAAETLLGRSQLPTAVIAANDRSAIGLIGELRSRGVRIPEDVSVSGYDDSVLAHLAHIDLTSVNQQPREQAATAVEAVIQRLDRGRTESVATVLRPRLVARRTTGPAPEMEGSRSGVS</sequence>
<dbReference type="Gene3D" id="1.10.260.40">
    <property type="entry name" value="lambda repressor-like DNA-binding domains"/>
    <property type="match status" value="1"/>
</dbReference>
<dbReference type="InterPro" id="IPR046335">
    <property type="entry name" value="LacI/GalR-like_sensor"/>
</dbReference>
<dbReference type="PANTHER" id="PTHR30146:SF109">
    <property type="entry name" value="HTH-TYPE TRANSCRIPTIONAL REGULATOR GALS"/>
    <property type="match status" value="1"/>
</dbReference>
<dbReference type="InterPro" id="IPR028082">
    <property type="entry name" value="Peripla_BP_I"/>
</dbReference>
<organism evidence="6 7">
    <name type="scientific">Rhodococcus opacus</name>
    <name type="common">Nocardia opaca</name>
    <dbReference type="NCBI Taxonomy" id="37919"/>
    <lineage>
        <taxon>Bacteria</taxon>
        <taxon>Bacillati</taxon>
        <taxon>Actinomycetota</taxon>
        <taxon>Actinomycetes</taxon>
        <taxon>Mycobacteriales</taxon>
        <taxon>Nocardiaceae</taxon>
        <taxon>Rhodococcus</taxon>
    </lineage>
</organism>
<keyword evidence="3" id="KW-0804">Transcription</keyword>
<evidence type="ECO:0000313" key="7">
    <source>
        <dbReference type="Proteomes" id="UP000186108"/>
    </source>
</evidence>
<feature type="domain" description="HTH lacI-type" evidence="5">
    <location>
        <begin position="32"/>
        <end position="86"/>
    </location>
</feature>
<dbReference type="PATRIC" id="fig|37919.13.peg.1544"/>
<dbReference type="AlphaFoldDB" id="A0A1B1K0U8"/>
<dbReference type="Gene3D" id="3.40.50.2300">
    <property type="match status" value="2"/>
</dbReference>
<name>A0A1B1K0U8_RHOOP</name>
<dbReference type="SMART" id="SM00354">
    <property type="entry name" value="HTH_LACI"/>
    <property type="match status" value="1"/>
</dbReference>
<dbReference type="GO" id="GO:0000976">
    <property type="term" value="F:transcription cis-regulatory region binding"/>
    <property type="evidence" value="ECO:0007669"/>
    <property type="project" value="TreeGrafter"/>
</dbReference>
<keyword evidence="2" id="KW-0238">DNA-binding</keyword>
<dbReference type="CDD" id="cd06267">
    <property type="entry name" value="PBP1_LacI_sugar_binding-like"/>
    <property type="match status" value="1"/>
</dbReference>
<dbReference type="InterPro" id="IPR010982">
    <property type="entry name" value="Lambda_DNA-bd_dom_sf"/>
</dbReference>
<keyword evidence="1" id="KW-0805">Transcription regulation</keyword>
<dbReference type="Proteomes" id="UP000186108">
    <property type="component" value="Chromosome"/>
</dbReference>
<dbReference type="Pfam" id="PF13377">
    <property type="entry name" value="Peripla_BP_3"/>
    <property type="match status" value="1"/>
</dbReference>
<dbReference type="GO" id="GO:0003700">
    <property type="term" value="F:DNA-binding transcription factor activity"/>
    <property type="evidence" value="ECO:0007669"/>
    <property type="project" value="TreeGrafter"/>
</dbReference>
<evidence type="ECO:0000256" key="3">
    <source>
        <dbReference type="ARBA" id="ARBA00023163"/>
    </source>
</evidence>
<protein>
    <submittedName>
        <fullName evidence="6">LacI family transcription regulator</fullName>
    </submittedName>
</protein>
<dbReference type="EMBL" id="CP009111">
    <property type="protein sequence ID" value="ANS26235.1"/>
    <property type="molecule type" value="Genomic_DNA"/>
</dbReference>
<reference evidence="6 7" key="1">
    <citation type="submission" date="2014-07" db="EMBL/GenBank/DDBJ databases">
        <authorList>
            <person name="Zhang J.E."/>
            <person name="Yang H."/>
            <person name="Guo J."/>
            <person name="Deng Z."/>
            <person name="Luo H."/>
            <person name="Luo M."/>
            <person name="Zhao B."/>
        </authorList>
    </citation>
    <scope>NUCLEOTIDE SEQUENCE [LARGE SCALE GENOMIC DNA]</scope>
    <source>
        <strain evidence="6 7">1CP</strain>
    </source>
</reference>
<gene>
    <name evidence="6" type="ORF">R1CP_07570</name>
</gene>
<evidence type="ECO:0000313" key="6">
    <source>
        <dbReference type="EMBL" id="ANS26235.1"/>
    </source>
</evidence>
<dbReference type="SUPFAM" id="SSF53822">
    <property type="entry name" value="Periplasmic binding protein-like I"/>
    <property type="match status" value="1"/>
</dbReference>
<dbReference type="SUPFAM" id="SSF47413">
    <property type="entry name" value="lambda repressor-like DNA-binding domains"/>
    <property type="match status" value="1"/>
</dbReference>
<dbReference type="Pfam" id="PF00356">
    <property type="entry name" value="LacI"/>
    <property type="match status" value="1"/>
</dbReference>
<proteinExistence type="predicted"/>
<feature type="compositionally biased region" description="Basic and acidic residues" evidence="4">
    <location>
        <begin position="8"/>
        <end position="20"/>
    </location>
</feature>
<evidence type="ECO:0000256" key="1">
    <source>
        <dbReference type="ARBA" id="ARBA00023015"/>
    </source>
</evidence>
<dbReference type="CDD" id="cd01392">
    <property type="entry name" value="HTH_LacI"/>
    <property type="match status" value="1"/>
</dbReference>
<evidence type="ECO:0000256" key="4">
    <source>
        <dbReference type="SAM" id="MobiDB-lite"/>
    </source>
</evidence>
<feature type="region of interest" description="Disordered" evidence="4">
    <location>
        <begin position="8"/>
        <end position="28"/>
    </location>
</feature>
<evidence type="ECO:0000256" key="2">
    <source>
        <dbReference type="ARBA" id="ARBA00023125"/>
    </source>
</evidence>
<dbReference type="InterPro" id="IPR000843">
    <property type="entry name" value="HTH_LacI"/>
</dbReference>
<dbReference type="PANTHER" id="PTHR30146">
    <property type="entry name" value="LACI-RELATED TRANSCRIPTIONAL REPRESSOR"/>
    <property type="match status" value="1"/>
</dbReference>